<evidence type="ECO:0000256" key="1">
    <source>
        <dbReference type="SAM" id="Phobius"/>
    </source>
</evidence>
<dbReference type="Proteomes" id="UP000562027">
    <property type="component" value="Unassembled WGS sequence"/>
</dbReference>
<keyword evidence="1" id="KW-0812">Transmembrane</keyword>
<keyword evidence="3" id="KW-1185">Reference proteome</keyword>
<gene>
    <name evidence="2" type="ORF">HNP55_000882</name>
</gene>
<comment type="caution">
    <text evidence="2">The sequence shown here is derived from an EMBL/GenBank/DDBJ whole genome shotgun (WGS) entry which is preliminary data.</text>
</comment>
<dbReference type="EMBL" id="JACHLP010000001">
    <property type="protein sequence ID" value="MBB4842387.1"/>
    <property type="molecule type" value="Genomic_DNA"/>
</dbReference>
<evidence type="ECO:0008006" key="4">
    <source>
        <dbReference type="Google" id="ProtNLM"/>
    </source>
</evidence>
<dbReference type="AlphaFoldDB" id="A0A840LAI9"/>
<dbReference type="RefSeq" id="WP_184296531.1">
    <property type="nucleotide sequence ID" value="NZ_JACHLP010000001.1"/>
</dbReference>
<dbReference type="PROSITE" id="PS51257">
    <property type="entry name" value="PROKAR_LIPOPROTEIN"/>
    <property type="match status" value="1"/>
</dbReference>
<keyword evidence="1" id="KW-0472">Membrane</keyword>
<sequence>MSPRRAPAFRIDVWPQPRLQLFIAALSCLAAVAACAALIAHFNRAWPSLALTPLAGWWAWRCASFAPRRLQWDGESWRYADSLLAPVLTRVRVQVVMDLGDWMLLRLQPAEAGLWRTSIYLPLARVALGAHWTALRATLYSAKVSEPPGP</sequence>
<keyword evidence="1" id="KW-1133">Transmembrane helix</keyword>
<organism evidence="2 3">
    <name type="scientific">Roseateles oligotrophus</name>
    <dbReference type="NCBI Taxonomy" id="1769250"/>
    <lineage>
        <taxon>Bacteria</taxon>
        <taxon>Pseudomonadati</taxon>
        <taxon>Pseudomonadota</taxon>
        <taxon>Betaproteobacteria</taxon>
        <taxon>Burkholderiales</taxon>
        <taxon>Sphaerotilaceae</taxon>
        <taxon>Roseateles</taxon>
    </lineage>
</organism>
<feature type="transmembrane region" description="Helical" evidence="1">
    <location>
        <begin position="21"/>
        <end position="39"/>
    </location>
</feature>
<reference evidence="2 3" key="1">
    <citation type="submission" date="2020-08" db="EMBL/GenBank/DDBJ databases">
        <title>Functional genomics of gut bacteria from endangered species of beetles.</title>
        <authorList>
            <person name="Carlos-Shanley C."/>
        </authorList>
    </citation>
    <scope>NUCLEOTIDE SEQUENCE [LARGE SCALE GENOMIC DNA]</scope>
    <source>
        <strain evidence="2 3">S00239</strain>
    </source>
</reference>
<evidence type="ECO:0000313" key="2">
    <source>
        <dbReference type="EMBL" id="MBB4842387.1"/>
    </source>
</evidence>
<accession>A0A840LAI9</accession>
<name>A0A840LAI9_9BURK</name>
<evidence type="ECO:0000313" key="3">
    <source>
        <dbReference type="Proteomes" id="UP000562027"/>
    </source>
</evidence>
<protein>
    <recommendedName>
        <fullName evidence="4">Toxin CptA</fullName>
    </recommendedName>
</protein>
<proteinExistence type="predicted"/>